<dbReference type="GO" id="GO:0016020">
    <property type="term" value="C:membrane"/>
    <property type="evidence" value="ECO:0007669"/>
    <property type="project" value="UniProtKB-SubCell"/>
</dbReference>
<dbReference type="EMBL" id="CVQI01036495">
    <property type="protein sequence ID" value="CRK47375.1"/>
    <property type="molecule type" value="Genomic_DNA"/>
</dbReference>
<dbReference type="InterPro" id="IPR049900">
    <property type="entry name" value="PKS_mFAS_DH"/>
</dbReference>
<evidence type="ECO:0000313" key="13">
    <source>
        <dbReference type="EMBL" id="CRK47375.1"/>
    </source>
</evidence>
<dbReference type="Pfam" id="PF21089">
    <property type="entry name" value="PKS_DH_N"/>
    <property type="match status" value="1"/>
</dbReference>
<dbReference type="Pfam" id="PF07690">
    <property type="entry name" value="MFS_1"/>
    <property type="match status" value="1"/>
</dbReference>
<feature type="region of interest" description="Disordered" evidence="7">
    <location>
        <begin position="2134"/>
        <end position="2178"/>
    </location>
</feature>
<feature type="transmembrane region" description="Helical" evidence="8">
    <location>
        <begin position="2489"/>
        <end position="2509"/>
    </location>
</feature>
<dbReference type="InterPro" id="IPR050091">
    <property type="entry name" value="PKS_NRPS_Biosynth_Enz"/>
</dbReference>
<dbReference type="NCBIfam" id="TIGR04532">
    <property type="entry name" value="PT_fungal_PKS"/>
    <property type="match status" value="1"/>
</dbReference>
<feature type="transmembrane region" description="Helical" evidence="8">
    <location>
        <begin position="2584"/>
        <end position="2603"/>
    </location>
</feature>
<feature type="transmembrane region" description="Helical" evidence="8">
    <location>
        <begin position="2318"/>
        <end position="2337"/>
    </location>
</feature>
<feature type="active site" description="Proton acceptor; for dehydratase activity" evidence="6">
    <location>
        <position position="1331"/>
    </location>
</feature>
<evidence type="ECO:0000256" key="2">
    <source>
        <dbReference type="ARBA" id="ARBA00022450"/>
    </source>
</evidence>
<dbReference type="InterPro" id="IPR016036">
    <property type="entry name" value="Malonyl_transacylase_ACP-bd"/>
</dbReference>
<keyword evidence="8" id="KW-0812">Transmembrane</keyword>
<dbReference type="InterPro" id="IPR011701">
    <property type="entry name" value="MFS"/>
</dbReference>
<dbReference type="GO" id="GO:0031177">
    <property type="term" value="F:phosphopantetheine binding"/>
    <property type="evidence" value="ECO:0007669"/>
    <property type="project" value="InterPro"/>
</dbReference>
<dbReference type="InterPro" id="IPR009081">
    <property type="entry name" value="PP-bd_ACP"/>
</dbReference>
<dbReference type="SUPFAM" id="SSF53474">
    <property type="entry name" value="alpha/beta-Hydrolases"/>
    <property type="match status" value="1"/>
</dbReference>
<dbReference type="Gene3D" id="3.30.70.3290">
    <property type="match status" value="1"/>
</dbReference>
<dbReference type="Pfam" id="PF02801">
    <property type="entry name" value="Ketoacyl-synt_C"/>
    <property type="match status" value="1"/>
</dbReference>
<dbReference type="Gene3D" id="3.40.47.10">
    <property type="match status" value="1"/>
</dbReference>
<dbReference type="PROSITE" id="PS00606">
    <property type="entry name" value="KS3_1"/>
    <property type="match status" value="1"/>
</dbReference>
<dbReference type="SUPFAM" id="SSF53901">
    <property type="entry name" value="Thiolase-like"/>
    <property type="match status" value="1"/>
</dbReference>
<dbReference type="Pfam" id="PF00698">
    <property type="entry name" value="Acyl_transf_1"/>
    <property type="match status" value="1"/>
</dbReference>
<dbReference type="Pfam" id="PF00550">
    <property type="entry name" value="PP-binding"/>
    <property type="match status" value="2"/>
</dbReference>
<dbReference type="SMART" id="SM00827">
    <property type="entry name" value="PKS_AT"/>
    <property type="match status" value="1"/>
</dbReference>
<dbReference type="InterPro" id="IPR014030">
    <property type="entry name" value="Ketoacyl_synth_N"/>
</dbReference>
<name>A0A0G4NLM8_VERLO</name>
<dbReference type="Proteomes" id="UP000045706">
    <property type="component" value="Unassembled WGS sequence"/>
</dbReference>
<evidence type="ECO:0000256" key="4">
    <source>
        <dbReference type="ARBA" id="ARBA00022679"/>
    </source>
</evidence>
<dbReference type="InterPro" id="IPR036736">
    <property type="entry name" value="ACP-like_sf"/>
</dbReference>
<feature type="transmembrane region" description="Helical" evidence="8">
    <location>
        <begin position="2656"/>
        <end position="2675"/>
    </location>
</feature>
<reference evidence="14" key="1">
    <citation type="submission" date="2015-05" db="EMBL/GenBank/DDBJ databases">
        <authorList>
            <person name="Fogelqvist Johan"/>
        </authorList>
    </citation>
    <scope>NUCLEOTIDE SEQUENCE [LARGE SCALE GENOMIC DNA]</scope>
</reference>
<feature type="transmembrane region" description="Helical" evidence="8">
    <location>
        <begin position="2410"/>
        <end position="2432"/>
    </location>
</feature>
<dbReference type="InterPro" id="IPR014031">
    <property type="entry name" value="Ketoacyl_synth_C"/>
</dbReference>
<dbReference type="InterPro" id="IPR001227">
    <property type="entry name" value="Ac_transferase_dom_sf"/>
</dbReference>
<dbReference type="SUPFAM" id="SSF52151">
    <property type="entry name" value="FabD/lysophospholipase-like"/>
    <property type="match status" value="1"/>
</dbReference>
<accession>A0A0G4NLM8</accession>
<dbReference type="InterPro" id="IPR020841">
    <property type="entry name" value="PKS_Beta-ketoAc_synthase_dom"/>
</dbReference>
<evidence type="ECO:0000259" key="12">
    <source>
        <dbReference type="PROSITE" id="PS52019"/>
    </source>
</evidence>
<dbReference type="Gene3D" id="1.10.1200.10">
    <property type="entry name" value="ACP-like"/>
    <property type="match status" value="2"/>
</dbReference>
<dbReference type="InterPro" id="IPR030918">
    <property type="entry name" value="PT_fungal_PKS"/>
</dbReference>
<feature type="domain" description="Carrier" evidence="9">
    <location>
        <begin position="1751"/>
        <end position="1836"/>
    </location>
</feature>
<keyword evidence="8" id="KW-1133">Transmembrane helix</keyword>
<dbReference type="PROSITE" id="PS52019">
    <property type="entry name" value="PKS_MFAS_DH"/>
    <property type="match status" value="1"/>
</dbReference>
<dbReference type="SMART" id="SM00825">
    <property type="entry name" value="PKS_KS"/>
    <property type="match status" value="1"/>
</dbReference>
<dbReference type="InterPro" id="IPR014043">
    <property type="entry name" value="Acyl_transferase_dom"/>
</dbReference>
<feature type="domain" description="Major facilitator superfamily (MFS) profile" evidence="10">
    <location>
        <begin position="2188"/>
        <end position="2680"/>
    </location>
</feature>
<comment type="subcellular location">
    <subcellularLocation>
        <location evidence="1">Membrane</location>
        <topology evidence="1">Multi-pass membrane protein</topology>
    </subcellularLocation>
</comment>
<dbReference type="Pfam" id="PF14765">
    <property type="entry name" value="PS-DH"/>
    <property type="match status" value="1"/>
</dbReference>
<dbReference type="Pfam" id="PF16073">
    <property type="entry name" value="SAT"/>
    <property type="match status" value="1"/>
</dbReference>
<dbReference type="InterPro" id="IPR042104">
    <property type="entry name" value="PKS_dehydratase_sf"/>
</dbReference>
<dbReference type="CDD" id="cd00833">
    <property type="entry name" value="PKS"/>
    <property type="match status" value="1"/>
</dbReference>
<evidence type="ECO:0000259" key="9">
    <source>
        <dbReference type="PROSITE" id="PS50075"/>
    </source>
</evidence>
<dbReference type="InterPro" id="IPR020806">
    <property type="entry name" value="PKS_PP-bd"/>
</dbReference>
<feature type="transmembrane region" description="Helical" evidence="8">
    <location>
        <begin position="2453"/>
        <end position="2477"/>
    </location>
</feature>
<evidence type="ECO:0000256" key="3">
    <source>
        <dbReference type="ARBA" id="ARBA00022553"/>
    </source>
</evidence>
<dbReference type="GO" id="GO:0044550">
    <property type="term" value="P:secondary metabolite biosynthetic process"/>
    <property type="evidence" value="ECO:0007669"/>
    <property type="project" value="UniProtKB-ARBA"/>
</dbReference>
<dbReference type="SUPFAM" id="SSF47336">
    <property type="entry name" value="ACP-like"/>
    <property type="match status" value="2"/>
</dbReference>
<dbReference type="InterPro" id="IPR020846">
    <property type="entry name" value="MFS_dom"/>
</dbReference>
<keyword evidence="3" id="KW-0597">Phosphoprotein</keyword>
<dbReference type="InterPro" id="IPR032088">
    <property type="entry name" value="SAT"/>
</dbReference>
<dbReference type="PANTHER" id="PTHR43775">
    <property type="entry name" value="FATTY ACID SYNTHASE"/>
    <property type="match status" value="1"/>
</dbReference>
<dbReference type="Gene3D" id="3.10.129.110">
    <property type="entry name" value="Polyketide synthase dehydratase"/>
    <property type="match status" value="1"/>
</dbReference>
<dbReference type="InterPro" id="IPR036259">
    <property type="entry name" value="MFS_trans_sf"/>
</dbReference>
<dbReference type="InterPro" id="IPR029058">
    <property type="entry name" value="AB_hydrolase_fold"/>
</dbReference>
<dbReference type="InterPro" id="IPR049551">
    <property type="entry name" value="PKS_DH_C"/>
</dbReference>
<dbReference type="Pfam" id="PF22621">
    <property type="entry name" value="CurL-like_PKS_C"/>
    <property type="match status" value="1"/>
</dbReference>
<feature type="region of interest" description="N-terminal hotdog fold" evidence="6">
    <location>
        <begin position="1299"/>
        <end position="1427"/>
    </location>
</feature>
<feature type="region of interest" description="Disordered" evidence="7">
    <location>
        <begin position="426"/>
        <end position="447"/>
    </location>
</feature>
<evidence type="ECO:0000256" key="7">
    <source>
        <dbReference type="SAM" id="MobiDB-lite"/>
    </source>
</evidence>
<dbReference type="Pfam" id="PF00975">
    <property type="entry name" value="Thioesterase"/>
    <property type="match status" value="1"/>
</dbReference>
<feature type="transmembrane region" description="Helical" evidence="8">
    <location>
        <begin position="2546"/>
        <end position="2572"/>
    </location>
</feature>
<dbReference type="Gene3D" id="3.40.366.10">
    <property type="entry name" value="Malonyl-Coenzyme A Acyl Carrier Protein, domain 2"/>
    <property type="match status" value="3"/>
</dbReference>
<feature type="transmembrane region" description="Helical" evidence="8">
    <location>
        <begin position="2343"/>
        <end position="2361"/>
    </location>
</feature>
<gene>
    <name evidence="13" type="ORF">BN1723_007514</name>
</gene>
<dbReference type="Gene3D" id="1.20.1250.20">
    <property type="entry name" value="MFS general substrate transporter like domains"/>
    <property type="match status" value="2"/>
</dbReference>
<feature type="active site" description="Proton donor; for dehydratase activity" evidence="6">
    <location>
        <position position="1516"/>
    </location>
</feature>
<dbReference type="Gene3D" id="3.30.70.250">
    <property type="entry name" value="Malonyl-CoA ACP transacylase, ACP-binding"/>
    <property type="match status" value="1"/>
</dbReference>
<feature type="transmembrane region" description="Helical" evidence="8">
    <location>
        <begin position="2253"/>
        <end position="2274"/>
    </location>
</feature>
<keyword evidence="8" id="KW-0472">Membrane</keyword>
<evidence type="ECO:0000313" key="14">
    <source>
        <dbReference type="Proteomes" id="UP000045706"/>
    </source>
</evidence>
<evidence type="ECO:0000259" key="10">
    <source>
        <dbReference type="PROSITE" id="PS50850"/>
    </source>
</evidence>
<dbReference type="PROSITE" id="PS52004">
    <property type="entry name" value="KS3_2"/>
    <property type="match status" value="1"/>
</dbReference>
<feature type="transmembrane region" description="Helical" evidence="8">
    <location>
        <begin position="2516"/>
        <end position="2534"/>
    </location>
</feature>
<feature type="domain" description="Carrier" evidence="9">
    <location>
        <begin position="1646"/>
        <end position="1723"/>
    </location>
</feature>
<feature type="domain" description="Ketosynthase family 3 (KS3)" evidence="11">
    <location>
        <begin position="384"/>
        <end position="813"/>
    </location>
</feature>
<sequence>MGVSRDVLVFAGQGSDGHFSDKHTTVSLLERLGDGSEQLWNRFLSQCHASFESLYRNLPENERSIFPDNTLASFPTSDDFLYPSPAFHSHPVFQATTLFMRQVLDLLIYQDYRGKTAVVVEASGVCTGALAAILASAFTSYDSAEFVTAAVNGFRVSFWVGLRASLHCRAIMGPDWRASPCVLSIFKTRTPQVENCLSELNSTLDASDMPLRLSAIFDEDSTSVTGPGRSLDKLKSTIASLPEPGTCRWAHVHGFYHGGDEMKQVSDQVKNDICGIEFPNWPVLHASLRSTATGQIFQANDKSVSLLSRAVENIFCDFVDWKLTWEAAMADYAKKTRHDTNATIRVIGIGPSAKSLLGANKDKIRDAGIQVIGHLSEELDMIVDDDIAIVGVSANFPGEKGLDGFWNIISDARSCATEIPGSRFNVSDYHQPNSGAPNTPRQMGSKHGNFLDNPFTFDTEFFNISPREAKSMDPQQRLLLHAAVEALDDAGYSPGATPSFQQASFGVYVGAATGDYVDNLRDEIDVYYSPGTLRAFLSGRISYAFGFKGPSVVTDTACSSSLVSIYHACKALQSGDCTAALAGGVNVISSPDMYLGLSRAHFLSPKGQCKPFDAEADGYCRAEGCALVVLKKLSQARAEGDQIYGIIRGIGVNQCGTAKSITHPDYKTQAELFSQTLQLSRLSSASIDVVEAHGTGTQAGDFAEVSSLSSVFKGRPADNPLHLGSVKGNIGHVEAASGIAGLIKLLLMMKHETIPQQGSFQTLNPRLTPLANEHNLVVPSSPRKWTRTKGHPRRALLNNFGAAGSNAALILEEAPREASPTRASISQRSQHLLTMSARSAKALERLRSDYASFLDKNRHCMIQDICYTSSVRRRHHKEFRWSAAAANIEDLLVQIQTTAAPPQRILSKPSKTVFVFAGQGGAHEGMSAELLRTSSVFQDAVWECDTILRRHEFPTVESYLDPTASAVSHAPVHERDAIILVQCACFVLQYALTRLLQSFGLTPDLVLGHSIGEYAALVTAEALGLNDALLFVARRAELMVNHCEAGESGMLACRMSPSDASQFLQKQFTASTDELVVACHNSPEDCVIAGPTARLIQVSEVFKAEGVKSKLLNVSYGFHSPVMNAITPSLRNVASSMAIRRPNIQFGSSVLGQLIQGHEILSPDYFVNQTSHPVLFMELLADIQSKTLQTTLQVIEIGPSTSTSSMLKSSFTQIPYSYSPSLRPSESPWKTITSALQGLYQSGQDLIWDAVFRDESPRFLKEVPSQVLDGKEYVVRYHEPMSTNKPTKDVDSDLSSTGFELLASSAMTALKDGSRIFHVPIARFSKLIEAHAVGGVPLCPASVYLELALEALSVINTTFNTPRWYSVDDVCFEHPLVFSKVRSDVVEVKVQSTGQIASLGSSRFSISNRDHGHLNCSGFISPMVEQSIEELFMLKSAYVRKQKAILFQLAASNTLETFTSRTIYDVIFPRVVSYSEPFRTLKHLTISSFSWEGYGTFQLSATLQSGKFVSPPPFVDTMLHAAGFIANAKADVKTACICVNLGRIVLPDMSKLRPGGQMDIYCSLLDVGDSTLADAYVLDQDGQIVSFAEGMRFKKIRLSSFQAALSRATQTEGKTRIESLPKQVEGLLRNPKPPNSSRLQIQAPPTPSESMAKVVKQMVQSVCGVSLDSSSGRTLTELGIDSLLFIELSQAIASRFPNLVVSTGEIERCQTMSDLIQLLAKAQGHDDVSMALPPSVLLGHLAPEGNNPPSPPTEPVGTDVASEVRELFIDICGRSITVDDKDASLASLGVDSLLSIELIHELRHRFGLDLEALQSTISDMSINNIEALYAANISSSSNDVSYSGDILVSFPDQSCNLAEPELPLQKVNDQRGVTDIFSHFIPSTFPQILQTIDSDIAPYKSPLYLFHDGSGLSSMYARVKPLGRSVRGIFSPDVPAIDPAIQSMQELASRYIMQANLMSENRPILCGWSFGGVLALEVSHQLQQRGNSPRGIILIDSPLPIEHEPLPEEIISRVVRKFPSLHESGAAAKVRSCVEAQFRRHAGLLKGYSPLPFRGDVPCVSIVCKKTIDTQALCGVSYPWLSDSGFRDKSLKGWERLLGREIPVLEIDCNHFEVFDAPNIDEVSARLERAYEEDTLESQHDIPPGAATGEAAEDSETTLAPREDQPLLQSPDADVGDSWTPPSGFGWIELAIMSNVFLYGFDGTITAATYAIISSEFDAANTASWLTTSYLVTSTAFQPLYGRFSDIFGRRVCFFVSTITFGLGCLGCGLANHIVVLNCMRALTGFGGGGLMTMATIVNSDMIPFRKRGMYQAMQNGMFGFGAVAGASFGGSIADYIGWRWCFLLQVPISLMALVLGAFVIKNPEGGFDIDTKDLRAVWTHVDVSGALLLVTAVSVQLIGLSLGGNELPWGSPVVIGTLVGSALLLALFFLVESRTRAIPVIPLRMLKGRLPVLTQLSNVCAGFAAYAYLFMLPLFFQVVLLDSATKAGARLAIPSLATPLGGLVAGIVMSRWGKLIWLIRLGALHMLFGNGLVTSLQFEDSKWKYLLYIFPANLGQGIIYPSILFTTLASFDHADHAVSASTVYLVRSLGTVWGVAITSAIVQTTLSIRLPAVLGDIPNKEQLIEEIRHSVTALKSAPVEVRLPVRLVYYEGIKYAFAASTATAGISFVAALFAHPRGLRSTHK</sequence>
<dbReference type="GO" id="GO:0004312">
    <property type="term" value="F:fatty acid synthase activity"/>
    <property type="evidence" value="ECO:0007669"/>
    <property type="project" value="TreeGrafter"/>
</dbReference>
<dbReference type="PROSITE" id="PS50075">
    <property type="entry name" value="CARRIER"/>
    <property type="match status" value="2"/>
</dbReference>
<dbReference type="SUPFAM" id="SSF103473">
    <property type="entry name" value="MFS general substrate transporter"/>
    <property type="match status" value="2"/>
</dbReference>
<dbReference type="InterPro" id="IPR006162">
    <property type="entry name" value="Ppantetheine_attach_site"/>
</dbReference>
<feature type="domain" description="PKS/mFAS DH" evidence="12">
    <location>
        <begin position="1299"/>
        <end position="1602"/>
    </location>
</feature>
<dbReference type="SMART" id="SM00823">
    <property type="entry name" value="PKS_PP"/>
    <property type="match status" value="2"/>
</dbReference>
<dbReference type="InterPro" id="IPR049552">
    <property type="entry name" value="PKS_DH_N"/>
</dbReference>
<evidence type="ECO:0000256" key="5">
    <source>
        <dbReference type="ARBA" id="ARBA00023268"/>
    </source>
</evidence>
<dbReference type="GO" id="GO:0006633">
    <property type="term" value="P:fatty acid biosynthetic process"/>
    <property type="evidence" value="ECO:0007669"/>
    <property type="project" value="InterPro"/>
</dbReference>
<evidence type="ECO:0008006" key="15">
    <source>
        <dbReference type="Google" id="ProtNLM"/>
    </source>
</evidence>
<evidence type="ECO:0000256" key="8">
    <source>
        <dbReference type="SAM" id="Phobius"/>
    </source>
</evidence>
<dbReference type="GO" id="GO:0004315">
    <property type="term" value="F:3-oxoacyl-[acyl-carrier-protein] synthase activity"/>
    <property type="evidence" value="ECO:0007669"/>
    <property type="project" value="InterPro"/>
</dbReference>
<dbReference type="InterPro" id="IPR018201">
    <property type="entry name" value="Ketoacyl_synth_AS"/>
</dbReference>
<feature type="compositionally biased region" description="Polar residues" evidence="7">
    <location>
        <begin position="426"/>
        <end position="442"/>
    </location>
</feature>
<dbReference type="FunFam" id="1.20.1250.20:FF:000670">
    <property type="entry name" value="MFS general substrate transporter"/>
    <property type="match status" value="1"/>
</dbReference>
<dbReference type="PROSITE" id="PS00012">
    <property type="entry name" value="PHOSPHOPANTETHEINE"/>
    <property type="match status" value="2"/>
</dbReference>
<evidence type="ECO:0000256" key="1">
    <source>
        <dbReference type="ARBA" id="ARBA00004141"/>
    </source>
</evidence>
<dbReference type="PROSITE" id="PS50850">
    <property type="entry name" value="MFS"/>
    <property type="match status" value="1"/>
</dbReference>
<dbReference type="InterPro" id="IPR016039">
    <property type="entry name" value="Thiolase-like"/>
</dbReference>
<protein>
    <recommendedName>
        <fullName evidence="15">Carrier domain-containing protein</fullName>
    </recommendedName>
</protein>
<dbReference type="Gene3D" id="3.40.50.1820">
    <property type="entry name" value="alpha/beta hydrolase"/>
    <property type="match status" value="1"/>
</dbReference>
<dbReference type="SUPFAM" id="SSF55048">
    <property type="entry name" value="Probable ACP-binding domain of malonyl-CoA ACP transacylase"/>
    <property type="match status" value="1"/>
</dbReference>
<dbReference type="InterPro" id="IPR016035">
    <property type="entry name" value="Acyl_Trfase/lysoPLipase"/>
</dbReference>
<keyword evidence="2" id="KW-0596">Phosphopantetheine</keyword>
<feature type="region of interest" description="C-terminal hotdog fold" evidence="6">
    <location>
        <begin position="1454"/>
        <end position="1602"/>
    </location>
</feature>
<evidence type="ECO:0000256" key="6">
    <source>
        <dbReference type="PROSITE-ProRule" id="PRU01363"/>
    </source>
</evidence>
<keyword evidence="5" id="KW-0511">Multifunctional enzyme</keyword>
<evidence type="ECO:0000259" key="11">
    <source>
        <dbReference type="PROSITE" id="PS52004"/>
    </source>
</evidence>
<dbReference type="CDD" id="cd17502">
    <property type="entry name" value="MFS_Azr1_MDR_like"/>
    <property type="match status" value="1"/>
</dbReference>
<keyword evidence="4" id="KW-0808">Transferase</keyword>
<dbReference type="PANTHER" id="PTHR43775:SF37">
    <property type="entry name" value="SI:DKEY-61P9.11"/>
    <property type="match status" value="1"/>
</dbReference>
<dbReference type="GO" id="GO:0022857">
    <property type="term" value="F:transmembrane transporter activity"/>
    <property type="evidence" value="ECO:0007669"/>
    <property type="project" value="InterPro"/>
</dbReference>
<feature type="transmembrane region" description="Helical" evidence="8">
    <location>
        <begin position="2382"/>
        <end position="2404"/>
    </location>
</feature>
<organism evidence="13 14">
    <name type="scientific">Verticillium longisporum</name>
    <name type="common">Verticillium dahliae var. longisporum</name>
    <dbReference type="NCBI Taxonomy" id="100787"/>
    <lineage>
        <taxon>Eukaryota</taxon>
        <taxon>Fungi</taxon>
        <taxon>Dikarya</taxon>
        <taxon>Ascomycota</taxon>
        <taxon>Pezizomycotina</taxon>
        <taxon>Sordariomycetes</taxon>
        <taxon>Hypocreomycetidae</taxon>
        <taxon>Glomerellales</taxon>
        <taxon>Plectosphaerellaceae</taxon>
        <taxon>Verticillium</taxon>
    </lineage>
</organism>
<proteinExistence type="predicted"/>
<dbReference type="InterPro" id="IPR001031">
    <property type="entry name" value="Thioesterase"/>
</dbReference>
<dbReference type="Pfam" id="PF00109">
    <property type="entry name" value="ketoacyl-synt"/>
    <property type="match status" value="1"/>
</dbReference>